<reference evidence="4 5" key="1">
    <citation type="submission" date="2013-12" db="EMBL/GenBank/DDBJ databases">
        <title>NBRP : Genome information of microbial organism related human and environment.</title>
        <authorList>
            <person name="Hattori M."/>
            <person name="Oshima K."/>
            <person name="Inaba H."/>
            <person name="Suda W."/>
            <person name="Sakamoto M."/>
            <person name="Iino T."/>
            <person name="Kitahara M."/>
            <person name="Oshida Y."/>
            <person name="Iida T."/>
            <person name="Kudo T."/>
            <person name="Itoh T."/>
            <person name="Ahmed I."/>
            <person name="Ohkuma M."/>
        </authorList>
    </citation>
    <scope>NUCLEOTIDE SEQUENCE [LARGE SCALE GENOMIC DNA]</scope>
    <source>
        <strain evidence="4 5">JCM 21738</strain>
    </source>
</reference>
<dbReference type="InterPro" id="IPR036320">
    <property type="entry name" value="Glycosyl_Trfase_fam3_N_dom_sf"/>
</dbReference>
<gene>
    <name evidence="4" type="ORF">JCM21738_951</name>
</gene>
<dbReference type="InterPro" id="IPR017459">
    <property type="entry name" value="Glycosyl_Trfase_fam3_N_dom"/>
</dbReference>
<evidence type="ECO:0000313" key="5">
    <source>
        <dbReference type="Proteomes" id="UP000018949"/>
    </source>
</evidence>
<dbReference type="EMBL" id="BAUW01000007">
    <property type="protein sequence ID" value="GAE44258.1"/>
    <property type="molecule type" value="Genomic_DNA"/>
</dbReference>
<dbReference type="Pfam" id="PF02885">
    <property type="entry name" value="Glycos_trans_3N"/>
    <property type="match status" value="1"/>
</dbReference>
<accession>W4RK38</accession>
<comment type="caution">
    <text evidence="4">The sequence shown here is derived from an EMBL/GenBank/DDBJ whole genome shotgun (WGS) entry which is preliminary data.</text>
</comment>
<dbReference type="Proteomes" id="UP000018949">
    <property type="component" value="Unassembled WGS sequence"/>
</dbReference>
<dbReference type="SUPFAM" id="SSF47648">
    <property type="entry name" value="Nucleoside phosphorylase/phosphoribosyltransferase N-terminal domain"/>
    <property type="match status" value="1"/>
</dbReference>
<dbReference type="AlphaFoldDB" id="W4RK38"/>
<name>W4RK38_9BACI</name>
<dbReference type="Gene3D" id="1.20.970.10">
    <property type="entry name" value="Transferase, Pyrimidine Nucleoside Phosphorylase, Chain C"/>
    <property type="match status" value="1"/>
</dbReference>
<dbReference type="eggNOG" id="COG0547">
    <property type="taxonomic scope" value="Bacteria"/>
</dbReference>
<keyword evidence="1" id="KW-0328">Glycosyltransferase</keyword>
<keyword evidence="2" id="KW-0808">Transferase</keyword>
<evidence type="ECO:0000259" key="3">
    <source>
        <dbReference type="Pfam" id="PF02885"/>
    </source>
</evidence>
<dbReference type="GO" id="GO:0016757">
    <property type="term" value="F:glycosyltransferase activity"/>
    <property type="evidence" value="ECO:0007669"/>
    <property type="project" value="UniProtKB-KW"/>
</dbReference>
<proteinExistence type="predicted"/>
<feature type="domain" description="Glycosyl transferase family 3 N-terminal" evidence="3">
    <location>
        <begin position="3"/>
        <end position="56"/>
    </location>
</feature>
<sequence length="56" mass="6333">MKYYLEKLVEGKSLQEIEMEEAVEEIFTQDTTDAEIASFLTGLKSKGETAEEVSGW</sequence>
<evidence type="ECO:0000313" key="4">
    <source>
        <dbReference type="EMBL" id="GAE44258.1"/>
    </source>
</evidence>
<organism evidence="4 5">
    <name type="scientific">Mesobacillus boroniphilus JCM 21738</name>
    <dbReference type="NCBI Taxonomy" id="1294265"/>
    <lineage>
        <taxon>Bacteria</taxon>
        <taxon>Bacillati</taxon>
        <taxon>Bacillota</taxon>
        <taxon>Bacilli</taxon>
        <taxon>Bacillales</taxon>
        <taxon>Bacillaceae</taxon>
        <taxon>Mesobacillus</taxon>
    </lineage>
</organism>
<protein>
    <recommendedName>
        <fullName evidence="3">Glycosyl transferase family 3 N-terminal domain-containing protein</fullName>
    </recommendedName>
</protein>
<evidence type="ECO:0000256" key="2">
    <source>
        <dbReference type="ARBA" id="ARBA00022679"/>
    </source>
</evidence>
<keyword evidence="5" id="KW-1185">Reference proteome</keyword>
<evidence type="ECO:0000256" key="1">
    <source>
        <dbReference type="ARBA" id="ARBA00022676"/>
    </source>
</evidence>